<evidence type="ECO:0000256" key="1">
    <source>
        <dbReference type="SAM" id="MobiDB-lite"/>
    </source>
</evidence>
<evidence type="ECO:0000313" key="2">
    <source>
        <dbReference type="EMBL" id="EPY16390.1"/>
    </source>
</evidence>
<feature type="compositionally biased region" description="Polar residues" evidence="1">
    <location>
        <begin position="1"/>
        <end position="12"/>
    </location>
</feature>
<keyword evidence="3" id="KW-1185">Reference proteome</keyword>
<dbReference type="Proteomes" id="UP000015354">
    <property type="component" value="Unassembled WGS sequence"/>
</dbReference>
<comment type="caution">
    <text evidence="2">The sequence shown here is derived from an EMBL/GenBank/DDBJ whole genome shotgun (WGS) entry which is preliminary data.</text>
</comment>
<feature type="region of interest" description="Disordered" evidence="1">
    <location>
        <begin position="1"/>
        <end position="38"/>
    </location>
</feature>
<evidence type="ECO:0000313" key="3">
    <source>
        <dbReference type="Proteomes" id="UP000015354"/>
    </source>
</evidence>
<accession>S9V0Q6</accession>
<dbReference type="AlphaFoldDB" id="S9V0Q6"/>
<sequence>MWRNTSSPSQGNFKKRFVGTTGGAVPPSPFGGARPRKAPMSMFMSDSVASAGAVRLPSAPTASPGGDAKMASSSACEICSGRQHLLV</sequence>
<protein>
    <submittedName>
        <fullName evidence="2">Uncharacterized protein</fullName>
    </submittedName>
</protein>
<gene>
    <name evidence="2" type="ORF">STCU_11325</name>
</gene>
<proteinExistence type="predicted"/>
<dbReference type="EMBL" id="ATMH01011255">
    <property type="protein sequence ID" value="EPY16390.1"/>
    <property type="molecule type" value="Genomic_DNA"/>
</dbReference>
<name>S9V0Q6_9TRYP</name>
<organism evidence="2 3">
    <name type="scientific">Strigomonas culicis</name>
    <dbReference type="NCBI Taxonomy" id="28005"/>
    <lineage>
        <taxon>Eukaryota</taxon>
        <taxon>Discoba</taxon>
        <taxon>Euglenozoa</taxon>
        <taxon>Kinetoplastea</taxon>
        <taxon>Metakinetoplastina</taxon>
        <taxon>Trypanosomatida</taxon>
        <taxon>Trypanosomatidae</taxon>
        <taxon>Strigomonadinae</taxon>
        <taxon>Strigomonas</taxon>
    </lineage>
</organism>
<reference evidence="2 3" key="1">
    <citation type="journal article" date="2013" name="PLoS ONE">
        <title>Predicting the Proteins of Angomonas deanei, Strigomonas culicis and Their Respective Endosymbionts Reveals New Aspects of the Trypanosomatidae Family.</title>
        <authorList>
            <person name="Motta M.C."/>
            <person name="Martins A.C."/>
            <person name="de Souza S.S."/>
            <person name="Catta-Preta C.M."/>
            <person name="Silva R."/>
            <person name="Klein C.C."/>
            <person name="de Almeida L.G."/>
            <person name="de Lima Cunha O."/>
            <person name="Ciapina L.P."/>
            <person name="Brocchi M."/>
            <person name="Colabardini A.C."/>
            <person name="de Araujo Lima B."/>
            <person name="Machado C.R."/>
            <person name="de Almeida Soares C.M."/>
            <person name="Probst C.M."/>
            <person name="de Menezes C.B."/>
            <person name="Thompson C.E."/>
            <person name="Bartholomeu D.C."/>
            <person name="Gradia D.F."/>
            <person name="Pavoni D.P."/>
            <person name="Grisard E.C."/>
            <person name="Fantinatti-Garboggini F."/>
            <person name="Marchini F.K."/>
            <person name="Rodrigues-Luiz G.F."/>
            <person name="Wagner G."/>
            <person name="Goldman G.H."/>
            <person name="Fietto J.L."/>
            <person name="Elias M.C."/>
            <person name="Goldman M.H."/>
            <person name="Sagot M.F."/>
            <person name="Pereira M."/>
            <person name="Stoco P.H."/>
            <person name="de Mendonca-Neto R.P."/>
            <person name="Teixeira S.M."/>
            <person name="Maciel T.E."/>
            <person name="de Oliveira Mendes T.A."/>
            <person name="Urmenyi T.P."/>
            <person name="de Souza W."/>
            <person name="Schenkman S."/>
            <person name="de Vasconcelos A.T."/>
        </authorList>
    </citation>
    <scope>NUCLEOTIDE SEQUENCE [LARGE SCALE GENOMIC DNA]</scope>
</reference>